<keyword evidence="1" id="KW-0472">Membrane</keyword>
<evidence type="ECO:0000256" key="1">
    <source>
        <dbReference type="SAM" id="Phobius"/>
    </source>
</evidence>
<keyword evidence="1" id="KW-0812">Transmembrane</keyword>
<organism evidence="2 3">
    <name type="scientific">Pedosphaera parvula (strain Ellin514)</name>
    <dbReference type="NCBI Taxonomy" id="320771"/>
    <lineage>
        <taxon>Bacteria</taxon>
        <taxon>Pseudomonadati</taxon>
        <taxon>Verrucomicrobiota</taxon>
        <taxon>Pedosphaerae</taxon>
        <taxon>Pedosphaerales</taxon>
        <taxon>Pedosphaeraceae</taxon>
        <taxon>Pedosphaera</taxon>
    </lineage>
</organism>
<dbReference type="Proteomes" id="UP000003688">
    <property type="component" value="Unassembled WGS sequence"/>
</dbReference>
<name>B9XHP6_PEDPL</name>
<reference evidence="2 3" key="1">
    <citation type="journal article" date="2011" name="J. Bacteriol.">
        <title>Genome sequence of 'Pedosphaera parvula' Ellin514, an aerobic Verrucomicrobial isolate from pasture soil.</title>
        <authorList>
            <person name="Kant R."/>
            <person name="van Passel M.W."/>
            <person name="Sangwan P."/>
            <person name="Palva A."/>
            <person name="Lucas S."/>
            <person name="Copeland A."/>
            <person name="Lapidus A."/>
            <person name="Glavina Del Rio T."/>
            <person name="Dalin E."/>
            <person name="Tice H."/>
            <person name="Bruce D."/>
            <person name="Goodwin L."/>
            <person name="Pitluck S."/>
            <person name="Chertkov O."/>
            <person name="Larimer F.W."/>
            <person name="Land M.L."/>
            <person name="Hauser L."/>
            <person name="Brettin T.S."/>
            <person name="Detter J.C."/>
            <person name="Han S."/>
            <person name="de Vos W.M."/>
            <person name="Janssen P.H."/>
            <person name="Smidt H."/>
        </authorList>
    </citation>
    <scope>NUCLEOTIDE SEQUENCE [LARGE SCALE GENOMIC DNA]</scope>
    <source>
        <strain evidence="2 3">Ellin514</strain>
    </source>
</reference>
<protein>
    <submittedName>
        <fullName evidence="2">Uncharacterized protein</fullName>
    </submittedName>
</protein>
<evidence type="ECO:0000313" key="2">
    <source>
        <dbReference type="EMBL" id="EEF60624.1"/>
    </source>
</evidence>
<feature type="transmembrane region" description="Helical" evidence="1">
    <location>
        <begin position="56"/>
        <end position="79"/>
    </location>
</feature>
<comment type="caution">
    <text evidence="2">The sequence shown here is derived from an EMBL/GenBank/DDBJ whole genome shotgun (WGS) entry which is preliminary data.</text>
</comment>
<dbReference type="EMBL" id="ABOX02000015">
    <property type="protein sequence ID" value="EEF60624.1"/>
    <property type="molecule type" value="Genomic_DNA"/>
</dbReference>
<gene>
    <name evidence="2" type="ORF">Cflav_PD6215</name>
</gene>
<sequence>MRHRNDFLNDLGRLICLVVGTFCSLYAIRSVHDRKLNVTFGHNTKDAVVTQVTDPVVFWGIVIFMSLIAAALFYCAFFAKDGPNA</sequence>
<keyword evidence="3" id="KW-1185">Reference proteome</keyword>
<feature type="transmembrane region" description="Helical" evidence="1">
    <location>
        <begin position="12"/>
        <end position="28"/>
    </location>
</feature>
<dbReference type="RefSeq" id="WP_007415340.1">
    <property type="nucleotide sequence ID" value="NZ_ABOX02000015.1"/>
</dbReference>
<proteinExistence type="predicted"/>
<dbReference type="AlphaFoldDB" id="B9XHP6"/>
<accession>B9XHP6</accession>
<keyword evidence="1" id="KW-1133">Transmembrane helix</keyword>
<dbReference type="STRING" id="320771.Cflav_PD6215"/>
<evidence type="ECO:0000313" key="3">
    <source>
        <dbReference type="Proteomes" id="UP000003688"/>
    </source>
</evidence>